<protein>
    <recommendedName>
        <fullName evidence="3">Peptidase M4 C-terminal domain-containing protein</fullName>
    </recommendedName>
</protein>
<evidence type="ECO:0000313" key="1">
    <source>
        <dbReference type="EMBL" id="AHD02273.1"/>
    </source>
</evidence>
<dbReference type="EMBL" id="CP006773">
    <property type="protein sequence ID" value="AHD02273.1"/>
    <property type="molecule type" value="Genomic_DNA"/>
</dbReference>
<gene>
    <name evidence="1" type="ORF">METH_18125</name>
</gene>
<dbReference type="PATRIC" id="fig|999552.6.peg.3590"/>
<dbReference type="STRING" id="999552.METH_18125"/>
<organism evidence="1 2">
    <name type="scientific">Leisingera methylohalidivorans DSM 14336</name>
    <dbReference type="NCBI Taxonomy" id="999552"/>
    <lineage>
        <taxon>Bacteria</taxon>
        <taxon>Pseudomonadati</taxon>
        <taxon>Pseudomonadota</taxon>
        <taxon>Alphaproteobacteria</taxon>
        <taxon>Rhodobacterales</taxon>
        <taxon>Roseobacteraceae</taxon>
        <taxon>Leisingera</taxon>
    </lineage>
</organism>
<evidence type="ECO:0000313" key="2">
    <source>
        <dbReference type="Proteomes" id="UP000018780"/>
    </source>
</evidence>
<sequence length="432" mass="47304">MDDTFGMAEEAPGTRFLLFPQSPFRTADPELELIEISAPPGSIGPGPSGPRMYAVNPLGKTIPFGAIVPGPSGPGMYLPPWLGEIQEPPAPDEDGHFVHVQPSDPGFEAVHLFAAAHFTLDVWEAYFGHPIPWHFERDYDRLELSLLPSLDNAHIGWGFLETGGTSEHGGEYRAYSLNFDVVAHEIGHAIIYSVAGMPVSDDVPGEYFGFHESAADLVALIASLHFGSVVEELLENTKGNLYTLNQLNRFAELAGNAQIRMAANTRTLQEFVSGWSSEHALSEPLTGAMFDILVDIFHERLLVHDLITPEMEDLSDQLEETPYYSDVMQALFDARYALDPEGFRISLLEARDFLGAYLAAAWSMLDAENLTYAAVEKALLIVDQETTGGAFRTIIEGNFRMRGIGFAQAGPRLAEADEGSHAHSVRTRMPGG</sequence>
<dbReference type="Proteomes" id="UP000018780">
    <property type="component" value="Chromosome"/>
</dbReference>
<dbReference type="KEGG" id="lmd:METH_18125"/>
<reference evidence="1 2" key="1">
    <citation type="submission" date="2013-09" db="EMBL/GenBank/DDBJ databases">
        <authorList>
            <consortium name="DOE Joint Genome Institute"/>
            <person name="Klenk H.-P."/>
            <person name="Huntemann M."/>
            <person name="Han J."/>
            <person name="Chen A."/>
            <person name="Kyrpides N."/>
            <person name="Mavromatis K."/>
            <person name="Markowitz V."/>
            <person name="Palaniappan K."/>
            <person name="Ivanova N."/>
            <person name="Schaumberg A."/>
            <person name="Pati A."/>
            <person name="Liolios K."/>
            <person name="Nordberg H.P."/>
            <person name="Cantor M.N."/>
            <person name="Hua S.X."/>
            <person name="Woyke T."/>
        </authorList>
    </citation>
    <scope>NUCLEOTIDE SEQUENCE [LARGE SCALE GENOMIC DNA]</scope>
    <source>
        <strain evidence="1 2">DSM 14336</strain>
    </source>
</reference>
<name>V9VWG7_9RHOB</name>
<dbReference type="HOGENOM" id="CLU_705719_0_0_5"/>
<dbReference type="SUPFAM" id="SSF55486">
    <property type="entry name" value="Metalloproteases ('zincins'), catalytic domain"/>
    <property type="match status" value="1"/>
</dbReference>
<dbReference type="RefSeq" id="WP_024091766.1">
    <property type="nucleotide sequence ID" value="NC_023135.1"/>
</dbReference>
<evidence type="ECO:0008006" key="3">
    <source>
        <dbReference type="Google" id="ProtNLM"/>
    </source>
</evidence>
<accession>V9VWG7</accession>
<dbReference type="AlphaFoldDB" id="V9VWG7"/>
<proteinExistence type="predicted"/>
<keyword evidence="2" id="KW-1185">Reference proteome</keyword>